<protein>
    <submittedName>
        <fullName evidence="3">Liprin-alpha-2-like</fullName>
    </submittedName>
</protein>
<feature type="coiled-coil region" evidence="1">
    <location>
        <begin position="305"/>
        <end position="360"/>
    </location>
</feature>
<dbReference type="OrthoDB" id="1305305at2759"/>
<accession>A0A1U7XUI9</accession>
<dbReference type="Pfam" id="PF14223">
    <property type="entry name" value="Retrotran_gag_2"/>
    <property type="match status" value="1"/>
</dbReference>
<dbReference type="Proteomes" id="UP000189701">
    <property type="component" value="Unplaced"/>
</dbReference>
<dbReference type="PANTHER" id="PTHR34676">
    <property type="entry name" value="DUF4219 DOMAIN-CONTAINING PROTEIN-RELATED"/>
    <property type="match status" value="1"/>
</dbReference>
<dbReference type="PANTHER" id="PTHR34676:SF8">
    <property type="entry name" value="TRANSMEMBRANE PROTEIN"/>
    <property type="match status" value="1"/>
</dbReference>
<name>A0A1U7XUI9_NICSY</name>
<proteinExistence type="predicted"/>
<keyword evidence="1" id="KW-0175">Coiled coil</keyword>
<dbReference type="AlphaFoldDB" id="A0A1U7XUI9"/>
<dbReference type="RefSeq" id="XP_009790579.1">
    <property type="nucleotide sequence ID" value="XM_009792277.1"/>
</dbReference>
<reference evidence="3" key="2">
    <citation type="submission" date="2025-08" db="UniProtKB">
        <authorList>
            <consortium name="RefSeq"/>
        </authorList>
    </citation>
    <scope>IDENTIFICATION</scope>
    <source>
        <tissue evidence="3">Leaf</tissue>
    </source>
</reference>
<evidence type="ECO:0000256" key="1">
    <source>
        <dbReference type="SAM" id="Coils"/>
    </source>
</evidence>
<reference evidence="2" key="1">
    <citation type="journal article" date="2013" name="Genome Biol.">
        <title>Reference genomes and transcriptomes of Nicotiana sylvestris and Nicotiana tomentosiformis.</title>
        <authorList>
            <person name="Sierro N."/>
            <person name="Battey J.N."/>
            <person name="Ouadi S."/>
            <person name="Bovet L."/>
            <person name="Goepfert S."/>
            <person name="Bakaher N."/>
            <person name="Peitsch M.C."/>
            <person name="Ivanov N.V."/>
        </authorList>
    </citation>
    <scope>NUCLEOTIDE SEQUENCE [LARGE SCALE GENOMIC DNA]</scope>
</reference>
<evidence type="ECO:0000313" key="2">
    <source>
        <dbReference type="Proteomes" id="UP000189701"/>
    </source>
</evidence>
<evidence type="ECO:0000313" key="3">
    <source>
        <dbReference type="RefSeq" id="XP_009790579.1"/>
    </source>
</evidence>
<organism evidence="2 3">
    <name type="scientific">Nicotiana sylvestris</name>
    <name type="common">Wood tobacco</name>
    <name type="synonym">South American tobacco</name>
    <dbReference type="NCBI Taxonomy" id="4096"/>
    <lineage>
        <taxon>Eukaryota</taxon>
        <taxon>Viridiplantae</taxon>
        <taxon>Streptophyta</taxon>
        <taxon>Embryophyta</taxon>
        <taxon>Tracheophyta</taxon>
        <taxon>Spermatophyta</taxon>
        <taxon>Magnoliopsida</taxon>
        <taxon>eudicotyledons</taxon>
        <taxon>Gunneridae</taxon>
        <taxon>Pentapetalae</taxon>
        <taxon>asterids</taxon>
        <taxon>lamiids</taxon>
        <taxon>Solanales</taxon>
        <taxon>Solanaceae</taxon>
        <taxon>Nicotianoideae</taxon>
        <taxon>Nicotianeae</taxon>
        <taxon>Nicotiana</taxon>
    </lineage>
</organism>
<sequence length="504" mass="57820">MAEDSELWDAICDGPFVPMKTVGEGTVTIPKTRKKYNDADRKAIEKNFRAKKILSAKEIWEALQTAHDGTTLVKQCKIDMLTTEYELFKMKEDESIQDMHTRFTSIINELHSLGEIIPRNKLVRKILSVLPGSWESKANAITEAKDLQKLTIDELIGNLNTYEMKRKKDLERREPKKENNLVLEAANKDSSSDDSDMEYLTRRFQKMIRKNGGFQRKEVPAGISKKMIAAIGDHYKTNTKKATKKNQVPDRKFKKRDDANNMLKQALVDWGNSSNESEGENMMVDDNRSSEYELIFALMAKSNDNEDKEEDENSLVEEIGGIEQEKDYMGVSIVDLEETIESIKKEKEVLTKSNANIEHERDDLLVVVVNLKETIGELKMKSRPENSQKGKAVASEAHIKLESELNSVKSSLCAELERNKQVQEELGRVKSDLEKSLKWTWSSDAITAFYTNNGGNRKEIRFQMKKTPYNPYSKYVIVPDNWLCTHCGNTRHFKENCKVRIQSL</sequence>
<gene>
    <name evidence="3" type="primary">LOC104238019</name>
</gene>
<keyword evidence="2" id="KW-1185">Reference proteome</keyword>
<dbReference type="STRING" id="4096.A0A1U7XUI9"/>